<sequence length="61" mass="7409">MQSFCCWKQHESTLCSILMAKYYSETQVESFFMQFPKYRRIFVFVVSFICNSPFCTIRTRI</sequence>
<proteinExistence type="predicted"/>
<evidence type="ECO:0000313" key="1">
    <source>
        <dbReference type="EMBL" id="MBW83728.1"/>
    </source>
</evidence>
<organism evidence="1">
    <name type="scientific">Rhizophora mucronata</name>
    <name type="common">Asiatic mangrove</name>
    <dbReference type="NCBI Taxonomy" id="61149"/>
    <lineage>
        <taxon>Eukaryota</taxon>
        <taxon>Viridiplantae</taxon>
        <taxon>Streptophyta</taxon>
        <taxon>Embryophyta</taxon>
        <taxon>Tracheophyta</taxon>
        <taxon>Spermatophyta</taxon>
        <taxon>Magnoliopsida</taxon>
        <taxon>eudicotyledons</taxon>
        <taxon>Gunneridae</taxon>
        <taxon>Pentapetalae</taxon>
        <taxon>rosids</taxon>
        <taxon>fabids</taxon>
        <taxon>Malpighiales</taxon>
        <taxon>Rhizophoraceae</taxon>
        <taxon>Rhizophora</taxon>
    </lineage>
</organism>
<dbReference type="EMBL" id="GGEC01003245">
    <property type="protein sequence ID" value="MBW83728.1"/>
    <property type="molecule type" value="Transcribed_RNA"/>
</dbReference>
<accession>A0A2P2IR86</accession>
<dbReference type="AlphaFoldDB" id="A0A2P2IR86"/>
<reference evidence="1" key="1">
    <citation type="submission" date="2018-02" db="EMBL/GenBank/DDBJ databases">
        <title>Rhizophora mucronata_Transcriptome.</title>
        <authorList>
            <person name="Meera S.P."/>
            <person name="Sreeshan A."/>
            <person name="Augustine A."/>
        </authorList>
    </citation>
    <scope>NUCLEOTIDE SEQUENCE</scope>
    <source>
        <tissue evidence="1">Leaf</tissue>
    </source>
</reference>
<protein>
    <submittedName>
        <fullName evidence="1">Uncharacterized protein</fullName>
    </submittedName>
</protein>
<name>A0A2P2IR86_RHIMU</name>